<organism evidence="1 2">
    <name type="scientific">Penicillium brevicompactum</name>
    <dbReference type="NCBI Taxonomy" id="5074"/>
    <lineage>
        <taxon>Eukaryota</taxon>
        <taxon>Fungi</taxon>
        <taxon>Dikarya</taxon>
        <taxon>Ascomycota</taxon>
        <taxon>Pezizomycotina</taxon>
        <taxon>Eurotiomycetes</taxon>
        <taxon>Eurotiomycetidae</taxon>
        <taxon>Eurotiales</taxon>
        <taxon>Aspergillaceae</taxon>
        <taxon>Penicillium</taxon>
    </lineage>
</organism>
<reference evidence="1" key="2">
    <citation type="journal article" date="2023" name="IMA Fungus">
        <title>Comparative genomic study of the Penicillium genus elucidates a diverse pangenome and 15 lateral gene transfer events.</title>
        <authorList>
            <person name="Petersen C."/>
            <person name="Sorensen T."/>
            <person name="Nielsen M.R."/>
            <person name="Sondergaard T.E."/>
            <person name="Sorensen J.L."/>
            <person name="Fitzpatrick D.A."/>
            <person name="Frisvad J.C."/>
            <person name="Nielsen K.L."/>
        </authorList>
    </citation>
    <scope>NUCLEOTIDE SEQUENCE</scope>
    <source>
        <strain evidence="1">IBT 35675</strain>
    </source>
</reference>
<evidence type="ECO:0000313" key="2">
    <source>
        <dbReference type="Proteomes" id="UP001148299"/>
    </source>
</evidence>
<comment type="caution">
    <text evidence="1">The sequence shown here is derived from an EMBL/GenBank/DDBJ whole genome shotgun (WGS) entry which is preliminary data.</text>
</comment>
<dbReference type="EMBL" id="JAPZBR010000007">
    <property type="protein sequence ID" value="KAJ5346476.1"/>
    <property type="molecule type" value="Genomic_DNA"/>
</dbReference>
<dbReference type="Proteomes" id="UP001148299">
    <property type="component" value="Unassembled WGS sequence"/>
</dbReference>
<reference evidence="1" key="1">
    <citation type="submission" date="2022-12" db="EMBL/GenBank/DDBJ databases">
        <authorList>
            <person name="Petersen C."/>
        </authorList>
    </citation>
    <scope>NUCLEOTIDE SEQUENCE</scope>
    <source>
        <strain evidence="1">IBT 35675</strain>
    </source>
</reference>
<name>A0A9W9QVL5_PENBR</name>
<keyword evidence="2" id="KW-1185">Reference proteome</keyword>
<sequence>MPKAKRANRDLPGSDILSLKSPIPRQLVFFAKVEATVNFRFGLANSVTNRRQKRKLVLRRRRQAGLSTNRQMKYAQRIPGQVSRTLAKNEPQPMQVLRPQSQAMEISRG</sequence>
<proteinExistence type="predicted"/>
<accession>A0A9W9QVL5</accession>
<protein>
    <submittedName>
        <fullName evidence="1">Uncharacterized protein</fullName>
    </submittedName>
</protein>
<evidence type="ECO:0000313" key="1">
    <source>
        <dbReference type="EMBL" id="KAJ5346476.1"/>
    </source>
</evidence>
<gene>
    <name evidence="1" type="ORF">N7541_008958</name>
</gene>
<dbReference type="AlphaFoldDB" id="A0A9W9QVL5"/>